<evidence type="ECO:0000313" key="2">
    <source>
        <dbReference type="EMBL" id="EDW04967.1"/>
    </source>
</evidence>
<dbReference type="EMBL" id="CH916791">
    <property type="protein sequence ID" value="EDW04967.1"/>
    <property type="molecule type" value="Genomic_DNA"/>
</dbReference>
<protein>
    <submittedName>
        <fullName evidence="2">GH12338</fullName>
    </submittedName>
</protein>
<dbReference type="AlphaFoldDB" id="B4K156"/>
<proteinExistence type="predicted"/>
<reference evidence="2 3" key="1">
    <citation type="journal article" date="2007" name="Nature">
        <title>Evolution of genes and genomes on the Drosophila phylogeny.</title>
        <authorList>
            <consortium name="Drosophila 12 Genomes Consortium"/>
            <person name="Clark A.G."/>
            <person name="Eisen M.B."/>
            <person name="Smith D.R."/>
            <person name="Bergman C.M."/>
            <person name="Oliver B."/>
            <person name="Markow T.A."/>
            <person name="Kaufman T.C."/>
            <person name="Kellis M."/>
            <person name="Gelbart W."/>
            <person name="Iyer V.N."/>
            <person name="Pollard D.A."/>
            <person name="Sackton T.B."/>
            <person name="Larracuente A.M."/>
            <person name="Singh N.D."/>
            <person name="Abad J.P."/>
            <person name="Abt D.N."/>
            <person name="Adryan B."/>
            <person name="Aguade M."/>
            <person name="Akashi H."/>
            <person name="Anderson W.W."/>
            <person name="Aquadro C.F."/>
            <person name="Ardell D.H."/>
            <person name="Arguello R."/>
            <person name="Artieri C.G."/>
            <person name="Barbash D.A."/>
            <person name="Barker D."/>
            <person name="Barsanti P."/>
            <person name="Batterham P."/>
            <person name="Batzoglou S."/>
            <person name="Begun D."/>
            <person name="Bhutkar A."/>
            <person name="Blanco E."/>
            <person name="Bosak S.A."/>
            <person name="Bradley R.K."/>
            <person name="Brand A.D."/>
            <person name="Brent M.R."/>
            <person name="Brooks A.N."/>
            <person name="Brown R.H."/>
            <person name="Butlin R.K."/>
            <person name="Caggese C."/>
            <person name="Calvi B.R."/>
            <person name="Bernardo de Carvalho A."/>
            <person name="Caspi A."/>
            <person name="Castrezana S."/>
            <person name="Celniker S.E."/>
            <person name="Chang J.L."/>
            <person name="Chapple C."/>
            <person name="Chatterji S."/>
            <person name="Chinwalla A."/>
            <person name="Civetta A."/>
            <person name="Clifton S.W."/>
            <person name="Comeron J.M."/>
            <person name="Costello J.C."/>
            <person name="Coyne J.A."/>
            <person name="Daub J."/>
            <person name="David R.G."/>
            <person name="Delcher A.L."/>
            <person name="Delehaunty K."/>
            <person name="Do C.B."/>
            <person name="Ebling H."/>
            <person name="Edwards K."/>
            <person name="Eickbush T."/>
            <person name="Evans J.D."/>
            <person name="Filipski A."/>
            <person name="Findeiss S."/>
            <person name="Freyhult E."/>
            <person name="Fulton L."/>
            <person name="Fulton R."/>
            <person name="Garcia A.C."/>
            <person name="Gardiner A."/>
            <person name="Garfield D.A."/>
            <person name="Garvin B.E."/>
            <person name="Gibson G."/>
            <person name="Gilbert D."/>
            <person name="Gnerre S."/>
            <person name="Godfrey J."/>
            <person name="Good R."/>
            <person name="Gotea V."/>
            <person name="Gravely B."/>
            <person name="Greenberg A.J."/>
            <person name="Griffiths-Jones S."/>
            <person name="Gross S."/>
            <person name="Guigo R."/>
            <person name="Gustafson E.A."/>
            <person name="Haerty W."/>
            <person name="Hahn M.W."/>
            <person name="Halligan D.L."/>
            <person name="Halpern A.L."/>
            <person name="Halter G.M."/>
            <person name="Han M.V."/>
            <person name="Heger A."/>
            <person name="Hillier L."/>
            <person name="Hinrichs A.S."/>
            <person name="Holmes I."/>
            <person name="Hoskins R.A."/>
            <person name="Hubisz M.J."/>
            <person name="Hultmark D."/>
            <person name="Huntley M.A."/>
            <person name="Jaffe D.B."/>
            <person name="Jagadeeshan S."/>
            <person name="Jeck W.R."/>
            <person name="Johnson J."/>
            <person name="Jones C.D."/>
            <person name="Jordan W.C."/>
            <person name="Karpen G.H."/>
            <person name="Kataoka E."/>
            <person name="Keightley P.D."/>
            <person name="Kheradpour P."/>
            <person name="Kirkness E.F."/>
            <person name="Koerich L.B."/>
            <person name="Kristiansen K."/>
            <person name="Kudrna D."/>
            <person name="Kulathinal R.J."/>
            <person name="Kumar S."/>
            <person name="Kwok R."/>
            <person name="Lander E."/>
            <person name="Langley C.H."/>
            <person name="Lapoint R."/>
            <person name="Lazzaro B.P."/>
            <person name="Lee S.J."/>
            <person name="Levesque L."/>
            <person name="Li R."/>
            <person name="Lin C.F."/>
            <person name="Lin M.F."/>
            <person name="Lindblad-Toh K."/>
            <person name="Llopart A."/>
            <person name="Long M."/>
            <person name="Low L."/>
            <person name="Lozovsky E."/>
            <person name="Lu J."/>
            <person name="Luo M."/>
            <person name="Machado C.A."/>
            <person name="Makalowski W."/>
            <person name="Marzo M."/>
            <person name="Matsuda M."/>
            <person name="Matzkin L."/>
            <person name="McAllister B."/>
            <person name="McBride C.S."/>
            <person name="McKernan B."/>
            <person name="McKernan K."/>
            <person name="Mendez-Lago M."/>
            <person name="Minx P."/>
            <person name="Mollenhauer M.U."/>
            <person name="Montooth K."/>
            <person name="Mount S.M."/>
            <person name="Mu X."/>
            <person name="Myers E."/>
            <person name="Negre B."/>
            <person name="Newfeld S."/>
            <person name="Nielsen R."/>
            <person name="Noor M.A."/>
            <person name="O'Grady P."/>
            <person name="Pachter L."/>
            <person name="Papaceit M."/>
            <person name="Parisi M.J."/>
            <person name="Parisi M."/>
            <person name="Parts L."/>
            <person name="Pedersen J.S."/>
            <person name="Pesole G."/>
            <person name="Phillippy A.M."/>
            <person name="Ponting C.P."/>
            <person name="Pop M."/>
            <person name="Porcelli D."/>
            <person name="Powell J.R."/>
            <person name="Prohaska S."/>
            <person name="Pruitt K."/>
            <person name="Puig M."/>
            <person name="Quesneville H."/>
            <person name="Ram K.R."/>
            <person name="Rand D."/>
            <person name="Rasmussen M.D."/>
            <person name="Reed L.K."/>
            <person name="Reenan R."/>
            <person name="Reily A."/>
            <person name="Remington K.A."/>
            <person name="Rieger T.T."/>
            <person name="Ritchie M.G."/>
            <person name="Robin C."/>
            <person name="Rogers Y.H."/>
            <person name="Rohde C."/>
            <person name="Rozas J."/>
            <person name="Rubenfield M.J."/>
            <person name="Ruiz A."/>
            <person name="Russo S."/>
            <person name="Salzberg S.L."/>
            <person name="Sanchez-Gracia A."/>
            <person name="Saranga D.J."/>
            <person name="Sato H."/>
            <person name="Schaeffer S.W."/>
            <person name="Schatz M.C."/>
            <person name="Schlenke T."/>
            <person name="Schwartz R."/>
            <person name="Segarra C."/>
            <person name="Singh R.S."/>
            <person name="Sirot L."/>
            <person name="Sirota M."/>
            <person name="Sisneros N.B."/>
            <person name="Smith C.D."/>
            <person name="Smith T.F."/>
            <person name="Spieth J."/>
            <person name="Stage D.E."/>
            <person name="Stark A."/>
            <person name="Stephan W."/>
            <person name="Strausberg R.L."/>
            <person name="Strempel S."/>
            <person name="Sturgill D."/>
            <person name="Sutton G."/>
            <person name="Sutton G.G."/>
            <person name="Tao W."/>
            <person name="Teichmann S."/>
            <person name="Tobari Y.N."/>
            <person name="Tomimura Y."/>
            <person name="Tsolas J.M."/>
            <person name="Valente V.L."/>
            <person name="Venter E."/>
            <person name="Venter J.C."/>
            <person name="Vicario S."/>
            <person name="Vieira F.G."/>
            <person name="Vilella A.J."/>
            <person name="Villasante A."/>
            <person name="Walenz B."/>
            <person name="Wang J."/>
            <person name="Wasserman M."/>
            <person name="Watts T."/>
            <person name="Wilson D."/>
            <person name="Wilson R.K."/>
            <person name="Wing R.A."/>
            <person name="Wolfner M.F."/>
            <person name="Wong A."/>
            <person name="Wong G.K."/>
            <person name="Wu C.I."/>
            <person name="Wu G."/>
            <person name="Yamamoto D."/>
            <person name="Yang H.P."/>
            <person name="Yang S.P."/>
            <person name="Yorke J.A."/>
            <person name="Yoshida K."/>
            <person name="Zdobnov E."/>
            <person name="Zhang P."/>
            <person name="Zhang Y."/>
            <person name="Zimin A.V."/>
            <person name="Baldwin J."/>
            <person name="Abdouelleil A."/>
            <person name="Abdulkadir J."/>
            <person name="Abebe A."/>
            <person name="Abera B."/>
            <person name="Abreu J."/>
            <person name="Acer S.C."/>
            <person name="Aftuck L."/>
            <person name="Alexander A."/>
            <person name="An P."/>
            <person name="Anderson E."/>
            <person name="Anderson S."/>
            <person name="Arachi H."/>
            <person name="Azer M."/>
            <person name="Bachantsang P."/>
            <person name="Barry A."/>
            <person name="Bayul T."/>
            <person name="Berlin A."/>
            <person name="Bessette D."/>
            <person name="Bloom T."/>
            <person name="Blye J."/>
            <person name="Boguslavskiy L."/>
            <person name="Bonnet C."/>
            <person name="Boukhgalter B."/>
            <person name="Bourzgui I."/>
            <person name="Brown A."/>
            <person name="Cahill P."/>
            <person name="Channer S."/>
            <person name="Cheshatsang Y."/>
            <person name="Chuda L."/>
            <person name="Citroen M."/>
            <person name="Collymore A."/>
            <person name="Cooke P."/>
            <person name="Costello M."/>
            <person name="D'Aco K."/>
            <person name="Daza R."/>
            <person name="De Haan G."/>
            <person name="DeGray S."/>
            <person name="DeMaso C."/>
            <person name="Dhargay N."/>
            <person name="Dooley K."/>
            <person name="Dooley E."/>
            <person name="Doricent M."/>
            <person name="Dorje P."/>
            <person name="Dorjee K."/>
            <person name="Dupes A."/>
            <person name="Elong R."/>
            <person name="Falk J."/>
            <person name="Farina A."/>
            <person name="Faro S."/>
            <person name="Ferguson D."/>
            <person name="Fisher S."/>
            <person name="Foley C.D."/>
            <person name="Franke A."/>
            <person name="Friedrich D."/>
            <person name="Gadbois L."/>
            <person name="Gearin G."/>
            <person name="Gearin C.R."/>
            <person name="Giannoukos G."/>
            <person name="Goode T."/>
            <person name="Graham J."/>
            <person name="Grandbois E."/>
            <person name="Grewal S."/>
            <person name="Gyaltsen K."/>
            <person name="Hafez N."/>
            <person name="Hagos B."/>
            <person name="Hall J."/>
            <person name="Henson C."/>
            <person name="Hollinger A."/>
            <person name="Honan T."/>
            <person name="Huard M.D."/>
            <person name="Hughes L."/>
            <person name="Hurhula B."/>
            <person name="Husby M.E."/>
            <person name="Kamat A."/>
            <person name="Kanga B."/>
            <person name="Kashin S."/>
            <person name="Khazanovich D."/>
            <person name="Kisner P."/>
            <person name="Lance K."/>
            <person name="Lara M."/>
            <person name="Lee W."/>
            <person name="Lennon N."/>
            <person name="Letendre F."/>
            <person name="LeVine R."/>
            <person name="Lipovsky A."/>
            <person name="Liu X."/>
            <person name="Liu J."/>
            <person name="Liu S."/>
            <person name="Lokyitsang T."/>
            <person name="Lokyitsang Y."/>
            <person name="Lubonja R."/>
            <person name="Lui A."/>
            <person name="MacDonald P."/>
            <person name="Magnisalis V."/>
            <person name="Maru K."/>
            <person name="Matthews C."/>
            <person name="McCusker W."/>
            <person name="McDonough S."/>
            <person name="Mehta T."/>
            <person name="Meldrim J."/>
            <person name="Meneus L."/>
            <person name="Mihai O."/>
            <person name="Mihalev A."/>
            <person name="Mihova T."/>
            <person name="Mittelman R."/>
            <person name="Mlenga V."/>
            <person name="Montmayeur A."/>
            <person name="Mulrain L."/>
            <person name="Navidi A."/>
            <person name="Naylor J."/>
            <person name="Negash T."/>
            <person name="Nguyen T."/>
            <person name="Nguyen N."/>
            <person name="Nicol R."/>
            <person name="Norbu C."/>
            <person name="Norbu N."/>
            <person name="Novod N."/>
            <person name="O'Neill B."/>
            <person name="Osman S."/>
            <person name="Markiewicz E."/>
            <person name="Oyono O.L."/>
            <person name="Patti C."/>
            <person name="Phunkhang P."/>
            <person name="Pierre F."/>
            <person name="Priest M."/>
            <person name="Raghuraman S."/>
            <person name="Rege F."/>
            <person name="Reyes R."/>
            <person name="Rise C."/>
            <person name="Rogov P."/>
            <person name="Ross K."/>
            <person name="Ryan E."/>
            <person name="Settipalli S."/>
            <person name="Shea T."/>
            <person name="Sherpa N."/>
            <person name="Shi L."/>
            <person name="Shih D."/>
            <person name="Sparrow T."/>
            <person name="Spaulding J."/>
            <person name="Stalker J."/>
            <person name="Stange-Thomann N."/>
            <person name="Stavropoulos S."/>
            <person name="Stone C."/>
            <person name="Strader C."/>
            <person name="Tesfaye S."/>
            <person name="Thomson T."/>
            <person name="Thoulutsang Y."/>
            <person name="Thoulutsang D."/>
            <person name="Topham K."/>
            <person name="Topping I."/>
            <person name="Tsamla T."/>
            <person name="Vassiliev H."/>
            <person name="Vo A."/>
            <person name="Wangchuk T."/>
            <person name="Wangdi T."/>
            <person name="Weiand M."/>
            <person name="Wilkinson J."/>
            <person name="Wilson A."/>
            <person name="Yadav S."/>
            <person name="Young G."/>
            <person name="Yu Q."/>
            <person name="Zembek L."/>
            <person name="Zhong D."/>
            <person name="Zimmer A."/>
            <person name="Zwirko Z."/>
            <person name="Jaffe D.B."/>
            <person name="Alvarez P."/>
            <person name="Brockman W."/>
            <person name="Butler J."/>
            <person name="Chin C."/>
            <person name="Gnerre S."/>
            <person name="Grabherr M."/>
            <person name="Kleber M."/>
            <person name="Mauceli E."/>
            <person name="MacCallum I."/>
        </authorList>
    </citation>
    <scope>NUCLEOTIDE SEQUENCE [LARGE SCALE GENOMIC DNA]</scope>
    <source>
        <strain evidence="3">Tucson 15287-2541.00</strain>
    </source>
</reference>
<feature type="chain" id="PRO_5002813157" evidence="1">
    <location>
        <begin position="28"/>
        <end position="57"/>
    </location>
</feature>
<keyword evidence="3" id="KW-1185">Reference proteome</keyword>
<dbReference type="Proteomes" id="UP000001070">
    <property type="component" value="Unassembled WGS sequence"/>
</dbReference>
<feature type="signal peptide" evidence="1">
    <location>
        <begin position="1"/>
        <end position="27"/>
    </location>
</feature>
<dbReference type="HOGENOM" id="CLU_2998608_0_0_1"/>
<evidence type="ECO:0000256" key="1">
    <source>
        <dbReference type="SAM" id="SignalP"/>
    </source>
</evidence>
<evidence type="ECO:0000313" key="3">
    <source>
        <dbReference type="Proteomes" id="UP000001070"/>
    </source>
</evidence>
<organism evidence="3">
    <name type="scientific">Drosophila grimshawi</name>
    <name type="common">Hawaiian fruit fly</name>
    <name type="synonym">Idiomyia grimshawi</name>
    <dbReference type="NCBI Taxonomy" id="7222"/>
    <lineage>
        <taxon>Eukaryota</taxon>
        <taxon>Metazoa</taxon>
        <taxon>Ecdysozoa</taxon>
        <taxon>Arthropoda</taxon>
        <taxon>Hexapoda</taxon>
        <taxon>Insecta</taxon>
        <taxon>Pterygota</taxon>
        <taxon>Neoptera</taxon>
        <taxon>Endopterygota</taxon>
        <taxon>Diptera</taxon>
        <taxon>Brachycera</taxon>
        <taxon>Muscomorpha</taxon>
        <taxon>Ephydroidea</taxon>
        <taxon>Drosophilidae</taxon>
        <taxon>Drosophila</taxon>
        <taxon>Hawaiian Drosophila</taxon>
    </lineage>
</organism>
<keyword evidence="1" id="KW-0732">Signal</keyword>
<name>B4K156_DROGR</name>
<gene>
    <name evidence="2" type="primary">Dgri\GH12338</name>
    <name evidence="2" type="ORF">Dgri_GH12338</name>
</gene>
<sequence length="57" mass="6247">MQSKLLRLNDKAEVLILPLLSLAATVAEVEMETEVEAETVTETEAATLLKLCCRITT</sequence>
<dbReference type="InParanoid" id="B4K156"/>
<accession>B4K156</accession>